<dbReference type="RefSeq" id="WP_128498119.1">
    <property type="nucleotide sequence ID" value="NZ_RZNC01000002.1"/>
</dbReference>
<proteinExistence type="predicted"/>
<evidence type="ECO:0000313" key="3">
    <source>
        <dbReference type="EMBL" id="RWZ64320.1"/>
    </source>
</evidence>
<comment type="caution">
    <text evidence="3">The sequence shown here is derived from an EMBL/GenBank/DDBJ whole genome shotgun (WGS) entry which is preliminary data.</text>
</comment>
<feature type="transmembrane region" description="Helical" evidence="1">
    <location>
        <begin position="74"/>
        <end position="92"/>
    </location>
</feature>
<dbReference type="PANTHER" id="PTHR34351">
    <property type="entry name" value="SLR1927 PROTEIN-RELATED"/>
    <property type="match status" value="1"/>
</dbReference>
<organism evidence="3 4">
    <name type="scientific">Labedella populi</name>
    <dbReference type="NCBI Taxonomy" id="2498850"/>
    <lineage>
        <taxon>Bacteria</taxon>
        <taxon>Bacillati</taxon>
        <taxon>Actinomycetota</taxon>
        <taxon>Actinomycetes</taxon>
        <taxon>Micrococcales</taxon>
        <taxon>Microbacteriaceae</taxon>
        <taxon>Labedella</taxon>
    </lineage>
</organism>
<evidence type="ECO:0000256" key="1">
    <source>
        <dbReference type="SAM" id="Phobius"/>
    </source>
</evidence>
<dbReference type="InterPro" id="IPR002881">
    <property type="entry name" value="DUF58"/>
</dbReference>
<keyword evidence="1" id="KW-0472">Membrane</keyword>
<reference evidence="3 4" key="1">
    <citation type="submission" date="2018-12" db="EMBL/GenBank/DDBJ databases">
        <authorList>
            <person name="Li F."/>
        </authorList>
    </citation>
    <scope>NUCLEOTIDE SEQUENCE [LARGE SCALE GENOMIC DNA]</scope>
    <source>
        <strain evidence="3 4">8H24J-4-2</strain>
    </source>
</reference>
<accession>A0A3S4AAV4</accession>
<dbReference type="OrthoDB" id="9812729at2"/>
<keyword evidence="4" id="KW-1185">Reference proteome</keyword>
<name>A0A3S4AAV4_9MICO</name>
<dbReference type="EMBL" id="RZNC01000002">
    <property type="protein sequence ID" value="RWZ64320.1"/>
    <property type="molecule type" value="Genomic_DNA"/>
</dbReference>
<keyword evidence="1" id="KW-1133">Transmembrane helix</keyword>
<dbReference type="Pfam" id="PF01882">
    <property type="entry name" value="DUF58"/>
    <property type="match status" value="1"/>
</dbReference>
<dbReference type="Proteomes" id="UP000288603">
    <property type="component" value="Unassembled WGS sequence"/>
</dbReference>
<gene>
    <name evidence="3" type="ORF">ELQ92_06010</name>
</gene>
<evidence type="ECO:0000259" key="2">
    <source>
        <dbReference type="Pfam" id="PF01882"/>
    </source>
</evidence>
<sequence>MTLIRRPGERAERVGVLAAAIASVVGAFSRLTSGLSAAWRRVVSVVEPLGWVMAAAVVVALPVGYIAAWGELVLLGWTGVVVLLVAAAFLVGRSRHEATMSIPVGRVVVGDQAAIHLSVVNPTRHRLGRVRVEVPVGEAVADFAIPGLAVGARFEDTFVMTGTRRGVVPIGPVRTIRADPIGIVRRERRWDERVDLFVHPRTISIPSISTGFVRDLEGIPTSELTASDLSFHSLREYVPGDERRAIHWKSTARTGQYMVRQFEESRRSHLMVVLALHPDEFATDDEFEMAVSVVGSLGTRAIADGRDVSVVASAVTGGGPAAPRPRAASAVDHLASLSPTRLLDDLCRVDPRPGALRIADVVRFASERVAGVSLAFLVCGSTATATTLMAAAANLPPGVAVVAVVCDPEIVPSMRRIGDLTVLTIGFLDDLSTSLLRTNT</sequence>
<feature type="transmembrane region" description="Helical" evidence="1">
    <location>
        <begin position="16"/>
        <end position="37"/>
    </location>
</feature>
<dbReference type="AlphaFoldDB" id="A0A3S4AAV4"/>
<feature type="domain" description="DUF58" evidence="2">
    <location>
        <begin position="234"/>
        <end position="313"/>
    </location>
</feature>
<protein>
    <submittedName>
        <fullName evidence="3">DUF58 domain-containing protein</fullName>
    </submittedName>
</protein>
<keyword evidence="1" id="KW-0812">Transmembrane</keyword>
<evidence type="ECO:0000313" key="4">
    <source>
        <dbReference type="Proteomes" id="UP000288603"/>
    </source>
</evidence>
<dbReference type="PANTHER" id="PTHR34351:SF2">
    <property type="entry name" value="DUF58 DOMAIN-CONTAINING PROTEIN"/>
    <property type="match status" value="1"/>
</dbReference>
<feature type="transmembrane region" description="Helical" evidence="1">
    <location>
        <begin position="49"/>
        <end position="68"/>
    </location>
</feature>